<sequence length="326" mass="36994">MAKISPASESEASESEASELAPAQPSDPQEQSPFFKLPWDIRMDIYDSAYPRIHLPQLIYIDVNGRASCNEVGDSSCVKGRLCRVVCNGLFEDNGAEIRARRATTYHAASSIGSELTLNRHKQRYRRPHDELVYPLPLLLACRRMYEDVAPHCDQSFAFQDFLALEAFFDKVSGKGLANDLTERLNKVSLDFKFSSNDAFKPSSRKKILPRWAAACKMLATWRSMQSFRLRVEIPLSQQKAIPGNIHVSFIRELGQVATHAPDIEVRMMLTSRAHPRSATTRVYKLGISDYHSWDYGFEVPGWRTKQIKGCGLDEDLGMLQKYENQ</sequence>
<evidence type="ECO:0000259" key="2">
    <source>
        <dbReference type="Pfam" id="PF24864"/>
    </source>
</evidence>
<organism evidence="3 4">
    <name type="scientific">Colletotrichum incanum</name>
    <name type="common">Soybean anthracnose fungus</name>
    <dbReference type="NCBI Taxonomy" id="1573173"/>
    <lineage>
        <taxon>Eukaryota</taxon>
        <taxon>Fungi</taxon>
        <taxon>Dikarya</taxon>
        <taxon>Ascomycota</taxon>
        <taxon>Pezizomycotina</taxon>
        <taxon>Sordariomycetes</taxon>
        <taxon>Hypocreomycetidae</taxon>
        <taxon>Glomerellales</taxon>
        <taxon>Glomerellaceae</taxon>
        <taxon>Colletotrichum</taxon>
        <taxon>Colletotrichum spaethianum species complex</taxon>
    </lineage>
</organism>
<feature type="domain" description="DUF7730" evidence="2">
    <location>
        <begin position="28"/>
        <end position="232"/>
    </location>
</feature>
<comment type="caution">
    <text evidence="3">The sequence shown here is derived from an EMBL/GenBank/DDBJ whole genome shotgun (WGS) entry which is preliminary data.</text>
</comment>
<feature type="region of interest" description="Disordered" evidence="1">
    <location>
        <begin position="1"/>
        <end position="31"/>
    </location>
</feature>
<dbReference type="AlphaFoldDB" id="A0A166QXZ8"/>
<dbReference type="Pfam" id="PF24864">
    <property type="entry name" value="DUF7730"/>
    <property type="match status" value="1"/>
</dbReference>
<dbReference type="PANTHER" id="PTHR38790">
    <property type="entry name" value="2EXR DOMAIN-CONTAINING PROTEIN-RELATED"/>
    <property type="match status" value="1"/>
</dbReference>
<dbReference type="Proteomes" id="UP000076584">
    <property type="component" value="Unassembled WGS sequence"/>
</dbReference>
<protein>
    <submittedName>
        <fullName evidence="3">Mitochondrial carrier</fullName>
    </submittedName>
</protein>
<feature type="compositionally biased region" description="Low complexity" evidence="1">
    <location>
        <begin position="1"/>
        <end position="10"/>
    </location>
</feature>
<accession>A0A166QXZ8</accession>
<proteinExistence type="predicted"/>
<evidence type="ECO:0000313" key="3">
    <source>
        <dbReference type="EMBL" id="KZL68499.1"/>
    </source>
</evidence>
<reference evidence="3 4" key="1">
    <citation type="submission" date="2015-06" db="EMBL/GenBank/DDBJ databases">
        <title>Survival trade-offs in plant roots during colonization by closely related pathogenic and mutualistic fungi.</title>
        <authorList>
            <person name="Hacquard S."/>
            <person name="Kracher B."/>
            <person name="Hiruma K."/>
            <person name="Weinman A."/>
            <person name="Muench P."/>
            <person name="Garrido Oter R."/>
            <person name="Ver Loren van Themaat E."/>
            <person name="Dallerey J.-F."/>
            <person name="Damm U."/>
            <person name="Henrissat B."/>
            <person name="Lespinet O."/>
            <person name="Thon M."/>
            <person name="Kemen E."/>
            <person name="McHardy A.C."/>
            <person name="Schulze-Lefert P."/>
            <person name="O'Connell R.J."/>
        </authorList>
    </citation>
    <scope>NUCLEOTIDE SEQUENCE [LARGE SCALE GENOMIC DNA]</scope>
    <source>
        <strain evidence="3 4">MAFF 238704</strain>
    </source>
</reference>
<name>A0A166QXZ8_COLIC</name>
<evidence type="ECO:0000256" key="1">
    <source>
        <dbReference type="SAM" id="MobiDB-lite"/>
    </source>
</evidence>
<gene>
    <name evidence="3" type="ORF">CI238_00006</name>
</gene>
<keyword evidence="4" id="KW-1185">Reference proteome</keyword>
<dbReference type="EMBL" id="LFIW01002504">
    <property type="protein sequence ID" value="KZL68499.1"/>
    <property type="molecule type" value="Genomic_DNA"/>
</dbReference>
<evidence type="ECO:0000313" key="4">
    <source>
        <dbReference type="Proteomes" id="UP000076584"/>
    </source>
</evidence>
<dbReference type="InterPro" id="IPR056632">
    <property type="entry name" value="DUF7730"/>
</dbReference>